<dbReference type="InParanoid" id="A0A5C3PEU1"/>
<evidence type="ECO:0000313" key="3">
    <source>
        <dbReference type="EMBL" id="TFK86740.1"/>
    </source>
</evidence>
<dbReference type="Gene3D" id="1.20.1280.50">
    <property type="match status" value="1"/>
</dbReference>
<protein>
    <recommendedName>
        <fullName evidence="2">F-box domain-containing protein</fullName>
    </recommendedName>
</protein>
<feature type="region of interest" description="Disordered" evidence="1">
    <location>
        <begin position="532"/>
        <end position="552"/>
    </location>
</feature>
<gene>
    <name evidence="3" type="ORF">K466DRAFT_549881</name>
</gene>
<evidence type="ECO:0000259" key="2">
    <source>
        <dbReference type="Pfam" id="PF12937"/>
    </source>
</evidence>
<dbReference type="InterPro" id="IPR001810">
    <property type="entry name" value="F-box_dom"/>
</dbReference>
<dbReference type="Pfam" id="PF12937">
    <property type="entry name" value="F-box-like"/>
    <property type="match status" value="1"/>
</dbReference>
<evidence type="ECO:0000256" key="1">
    <source>
        <dbReference type="SAM" id="MobiDB-lite"/>
    </source>
</evidence>
<feature type="domain" description="F-box" evidence="2">
    <location>
        <begin position="42"/>
        <end position="102"/>
    </location>
</feature>
<reference evidence="3 4" key="1">
    <citation type="journal article" date="2019" name="Nat. Ecol. Evol.">
        <title>Megaphylogeny resolves global patterns of mushroom evolution.</title>
        <authorList>
            <person name="Varga T."/>
            <person name="Krizsan K."/>
            <person name="Foldi C."/>
            <person name="Dima B."/>
            <person name="Sanchez-Garcia M."/>
            <person name="Sanchez-Ramirez S."/>
            <person name="Szollosi G.J."/>
            <person name="Szarkandi J.G."/>
            <person name="Papp V."/>
            <person name="Albert L."/>
            <person name="Andreopoulos W."/>
            <person name="Angelini C."/>
            <person name="Antonin V."/>
            <person name="Barry K.W."/>
            <person name="Bougher N.L."/>
            <person name="Buchanan P."/>
            <person name="Buyck B."/>
            <person name="Bense V."/>
            <person name="Catcheside P."/>
            <person name="Chovatia M."/>
            <person name="Cooper J."/>
            <person name="Damon W."/>
            <person name="Desjardin D."/>
            <person name="Finy P."/>
            <person name="Geml J."/>
            <person name="Haridas S."/>
            <person name="Hughes K."/>
            <person name="Justo A."/>
            <person name="Karasinski D."/>
            <person name="Kautmanova I."/>
            <person name="Kiss B."/>
            <person name="Kocsube S."/>
            <person name="Kotiranta H."/>
            <person name="LaButti K.M."/>
            <person name="Lechner B.E."/>
            <person name="Liimatainen K."/>
            <person name="Lipzen A."/>
            <person name="Lukacs Z."/>
            <person name="Mihaltcheva S."/>
            <person name="Morgado L.N."/>
            <person name="Niskanen T."/>
            <person name="Noordeloos M.E."/>
            <person name="Ohm R.A."/>
            <person name="Ortiz-Santana B."/>
            <person name="Ovrebo C."/>
            <person name="Racz N."/>
            <person name="Riley R."/>
            <person name="Savchenko A."/>
            <person name="Shiryaev A."/>
            <person name="Soop K."/>
            <person name="Spirin V."/>
            <person name="Szebenyi C."/>
            <person name="Tomsovsky M."/>
            <person name="Tulloss R.E."/>
            <person name="Uehling J."/>
            <person name="Grigoriev I.V."/>
            <person name="Vagvolgyi C."/>
            <person name="Papp T."/>
            <person name="Martin F.M."/>
            <person name="Miettinen O."/>
            <person name="Hibbett D.S."/>
            <person name="Nagy L.G."/>
        </authorList>
    </citation>
    <scope>NUCLEOTIDE SEQUENCE [LARGE SCALE GENOMIC DNA]</scope>
    <source>
        <strain evidence="3 4">HHB13444</strain>
    </source>
</reference>
<proteinExistence type="predicted"/>
<sequence length="580" mass="64958">MQAAASSKAEAHARKALEDQIEVYARAIIDIKTRLNTMTAVARLPPEILSTIFTLVAADGYEQKYGNSAYLETYYQSNTWIRVAQVCRHWRATALSSPRCWSYIIVTSKRVTDEMLIRSKKAPLHIVASVPSYEDDRQKAVKAVMAEFARICTLQLTGSSVAICDLFKSVSAPAAMLESIRLSDRNSYYGDTGIVVPLVLPADEVPRLRNLEINGFPFSWDNPWFTPTLTTLLLHGRSGVETWSLTGSFEVFLSALERMPILQELALEHVIPPAPSGPPSRKVPLMRLSSLRVVAGDAECRSVLNHLTLPSDVRFHITVAKGPLGRANLFLTLQTHFSSSSPLRTASFDDSPSGLSLKGWRAELQQTALLETPIPRPDLKVEVVTGHSIPALLRASTIFTGVTHLDIRLDGPVHSWRWKDAFAGMPNVRCIYVCKDQDTGFLDALCHTTGDDPTTLALPHLELLKLSDMCLATRNHDEPPEFFEVMVDSLIKRCNCGFPLQELHIEECFNIYQEDVDQLVDIVPELHWDSVEQEEYTTEEEEEDDYGYGYGLDPDDGEFDDYDVDEDDLMFDGGLYFGMY</sequence>
<dbReference type="STRING" id="1314778.A0A5C3PEU1"/>
<accession>A0A5C3PEU1</accession>
<feature type="compositionally biased region" description="Acidic residues" evidence="1">
    <location>
        <begin position="532"/>
        <end position="546"/>
    </location>
</feature>
<organism evidence="3 4">
    <name type="scientific">Polyporus arcularius HHB13444</name>
    <dbReference type="NCBI Taxonomy" id="1314778"/>
    <lineage>
        <taxon>Eukaryota</taxon>
        <taxon>Fungi</taxon>
        <taxon>Dikarya</taxon>
        <taxon>Basidiomycota</taxon>
        <taxon>Agaricomycotina</taxon>
        <taxon>Agaricomycetes</taxon>
        <taxon>Polyporales</taxon>
        <taxon>Polyporaceae</taxon>
        <taxon>Polyporus</taxon>
    </lineage>
</organism>
<evidence type="ECO:0000313" key="4">
    <source>
        <dbReference type="Proteomes" id="UP000308197"/>
    </source>
</evidence>
<dbReference type="Proteomes" id="UP000308197">
    <property type="component" value="Unassembled WGS sequence"/>
</dbReference>
<keyword evidence="4" id="KW-1185">Reference proteome</keyword>
<dbReference type="EMBL" id="ML211185">
    <property type="protein sequence ID" value="TFK86740.1"/>
    <property type="molecule type" value="Genomic_DNA"/>
</dbReference>
<dbReference type="AlphaFoldDB" id="A0A5C3PEU1"/>
<name>A0A5C3PEU1_9APHY</name>